<dbReference type="GO" id="GO:0042840">
    <property type="term" value="P:D-glucuronate catabolic process"/>
    <property type="evidence" value="ECO:0007669"/>
    <property type="project" value="TreeGrafter"/>
</dbReference>
<keyword evidence="6 7" id="KW-0413">Isomerase</keyword>
<keyword evidence="9" id="KW-1185">Reference proteome</keyword>
<dbReference type="Gene3D" id="3.20.20.140">
    <property type="entry name" value="Metal-dependent hydrolases"/>
    <property type="match status" value="1"/>
</dbReference>
<dbReference type="Gene3D" id="1.10.2020.10">
    <property type="entry name" value="uronate isomerase, domain 2, chain A"/>
    <property type="match status" value="1"/>
</dbReference>
<protein>
    <recommendedName>
        <fullName evidence="5 7">Uronate isomerase</fullName>
        <ecNumber evidence="4 7">5.3.1.12</ecNumber>
    </recommendedName>
    <alternativeName>
        <fullName evidence="7">Glucuronate isomerase</fullName>
    </alternativeName>
    <alternativeName>
        <fullName evidence="7">Uronic isomerase</fullName>
    </alternativeName>
</protein>
<dbReference type="InterPro" id="IPR003766">
    <property type="entry name" value="Uronate_isomerase"/>
</dbReference>
<dbReference type="NCBIfam" id="NF002794">
    <property type="entry name" value="PRK02925.1"/>
    <property type="match status" value="1"/>
</dbReference>
<accession>A0A5Q0TIR9</accession>
<evidence type="ECO:0000256" key="1">
    <source>
        <dbReference type="ARBA" id="ARBA00001165"/>
    </source>
</evidence>
<reference evidence="8 9" key="1">
    <citation type="submission" date="2019-10" db="EMBL/GenBank/DDBJ databases">
        <title>Vibrio sp. nov., isolated from Coralline algae surface.</title>
        <authorList>
            <person name="Geng Y."/>
            <person name="Zhang X."/>
        </authorList>
    </citation>
    <scope>NUCLEOTIDE SEQUENCE [LARGE SCALE GENOMIC DNA]</scope>
    <source>
        <strain evidence="8 9">SM1977</strain>
    </source>
</reference>
<dbReference type="Pfam" id="PF02614">
    <property type="entry name" value="UxaC"/>
    <property type="match status" value="1"/>
</dbReference>
<evidence type="ECO:0000313" key="9">
    <source>
        <dbReference type="Proteomes" id="UP000348942"/>
    </source>
</evidence>
<dbReference type="Proteomes" id="UP000348942">
    <property type="component" value="Chromosome 2"/>
</dbReference>
<gene>
    <name evidence="7 8" type="primary">uxaC</name>
    <name evidence="8" type="ORF">GFB47_15435</name>
</gene>
<dbReference type="PANTHER" id="PTHR30068">
    <property type="entry name" value="URONATE ISOMERASE"/>
    <property type="match status" value="1"/>
</dbReference>
<evidence type="ECO:0000256" key="5">
    <source>
        <dbReference type="ARBA" id="ARBA00020555"/>
    </source>
</evidence>
<dbReference type="AlphaFoldDB" id="A0A5Q0TIR9"/>
<dbReference type="PANTHER" id="PTHR30068:SF4">
    <property type="entry name" value="URONATE ISOMERASE"/>
    <property type="match status" value="1"/>
</dbReference>
<dbReference type="EC" id="5.3.1.12" evidence="4 7"/>
<name>A0A5Q0TIR9_9VIBR</name>
<dbReference type="EMBL" id="CP045700">
    <property type="protein sequence ID" value="QGA66780.1"/>
    <property type="molecule type" value="Genomic_DNA"/>
</dbReference>
<evidence type="ECO:0000256" key="2">
    <source>
        <dbReference type="ARBA" id="ARBA00004892"/>
    </source>
</evidence>
<dbReference type="InterPro" id="IPR032466">
    <property type="entry name" value="Metal_Hydrolase"/>
</dbReference>
<dbReference type="GO" id="GO:0019698">
    <property type="term" value="P:D-galacturonate catabolic process"/>
    <property type="evidence" value="ECO:0007669"/>
    <property type="project" value="TreeGrafter"/>
</dbReference>
<sequence>MTKAYIHNDFLLQNETAKHLYHTYAKNLPIIDYHNHLDAKEIYGNSQLKTISQAWLSSDHYLWRAMRSTGIDEHFITGSASEFEKFQRWCECVPYLIGNPLYAWSHLELKRYFEIDTLIQPKNTNLLWQQCNDQLAHPNFRIRQVIERSNVDILCTTDSPLSALKYHQMLAQSDFSSRVLPTFRSDDVSQIENNHKFKEIVNQLSFVCHQAINNFSDYLAALSQRVEFFHQQGCRLSDLGLKKVHFTPSTPQELDVAFARVLSLSSLTQKQTKQLESAIFVHLGKAYHQHGWTMQLHIGVHTNVNTRRFKQVGAGTGFSVMNDDSIVENVCLLLDQLDQKNALPQTILYSLNPKDFEPLASILGAFQDNAHDSNATNHSPSTPPNDSRMSKIQLGPAWWFNDHKDGMEKQLKTLANLGALGRFIGMLTDSRNVFSLSRHEYFRRVLCNLIGDWVEKGEVPNDETLLKNTIENICYYNAKAYFRF</sequence>
<evidence type="ECO:0000256" key="3">
    <source>
        <dbReference type="ARBA" id="ARBA00008397"/>
    </source>
</evidence>
<comment type="similarity">
    <text evidence="3 7">Belongs to the metallo-dependent hydrolases superfamily. Uronate isomerase family.</text>
</comment>
<evidence type="ECO:0000313" key="8">
    <source>
        <dbReference type="EMBL" id="QGA66780.1"/>
    </source>
</evidence>
<dbReference type="SUPFAM" id="SSF51556">
    <property type="entry name" value="Metallo-dependent hydrolases"/>
    <property type="match status" value="1"/>
</dbReference>
<dbReference type="HAMAP" id="MF_00675">
    <property type="entry name" value="UxaC"/>
    <property type="match status" value="1"/>
</dbReference>
<comment type="catalytic activity">
    <reaction evidence="7">
        <text>aldehydo-D-galacturonate = keto-D-tagaturonate</text>
        <dbReference type="Rhea" id="RHEA:27702"/>
        <dbReference type="ChEBI" id="CHEBI:12952"/>
        <dbReference type="ChEBI" id="CHEBI:17886"/>
    </reaction>
</comment>
<evidence type="ECO:0000256" key="7">
    <source>
        <dbReference type="HAMAP-Rule" id="MF_00675"/>
    </source>
</evidence>
<proteinExistence type="inferred from homology"/>
<dbReference type="UniPathway" id="UPA00246"/>
<dbReference type="GO" id="GO:0008880">
    <property type="term" value="F:glucuronate isomerase activity"/>
    <property type="evidence" value="ECO:0007669"/>
    <property type="project" value="UniProtKB-UniRule"/>
</dbReference>
<organism evidence="8 9">
    <name type="scientific">Vibrio algicola</name>
    <dbReference type="NCBI Taxonomy" id="2662262"/>
    <lineage>
        <taxon>Bacteria</taxon>
        <taxon>Pseudomonadati</taxon>
        <taxon>Pseudomonadota</taxon>
        <taxon>Gammaproteobacteria</taxon>
        <taxon>Vibrionales</taxon>
        <taxon>Vibrionaceae</taxon>
        <taxon>Vibrio</taxon>
    </lineage>
</organism>
<evidence type="ECO:0000256" key="6">
    <source>
        <dbReference type="ARBA" id="ARBA00023235"/>
    </source>
</evidence>
<dbReference type="RefSeq" id="WP_153448869.1">
    <property type="nucleotide sequence ID" value="NZ_CP045700.1"/>
</dbReference>
<evidence type="ECO:0000256" key="4">
    <source>
        <dbReference type="ARBA" id="ARBA00012546"/>
    </source>
</evidence>
<comment type="pathway">
    <text evidence="2 7">Carbohydrate metabolism; pentose and glucuronate interconversion.</text>
</comment>
<comment type="catalytic activity">
    <reaction evidence="1 7">
        <text>D-glucuronate = D-fructuronate</text>
        <dbReference type="Rhea" id="RHEA:13049"/>
        <dbReference type="ChEBI" id="CHEBI:58720"/>
        <dbReference type="ChEBI" id="CHEBI:59863"/>
        <dbReference type="EC" id="5.3.1.12"/>
    </reaction>
</comment>